<dbReference type="InterPro" id="IPR029753">
    <property type="entry name" value="D-isomer_DH_CS"/>
</dbReference>
<keyword evidence="3" id="KW-0520">NAD</keyword>
<dbReference type="InterPro" id="IPR006140">
    <property type="entry name" value="D-isomer_DH_NAD-bd"/>
</dbReference>
<keyword evidence="8" id="KW-1185">Reference proteome</keyword>
<dbReference type="Proteomes" id="UP000564885">
    <property type="component" value="Unassembled WGS sequence"/>
</dbReference>
<dbReference type="InterPro" id="IPR050857">
    <property type="entry name" value="D-2-hydroxyacid_DH"/>
</dbReference>
<dbReference type="GO" id="GO:0051287">
    <property type="term" value="F:NAD binding"/>
    <property type="evidence" value="ECO:0007669"/>
    <property type="project" value="InterPro"/>
</dbReference>
<comment type="caution">
    <text evidence="7">The sequence shown here is derived from an EMBL/GenBank/DDBJ whole genome shotgun (WGS) entry which is preliminary data.</text>
</comment>
<dbReference type="EMBL" id="JABEPP010000006">
    <property type="protein sequence ID" value="NNM74869.1"/>
    <property type="molecule type" value="Genomic_DNA"/>
</dbReference>
<dbReference type="RefSeq" id="WP_171220307.1">
    <property type="nucleotide sequence ID" value="NZ_JABEPP010000006.1"/>
</dbReference>
<dbReference type="SUPFAM" id="SSF52283">
    <property type="entry name" value="Formate/glycerate dehydrogenase catalytic domain-like"/>
    <property type="match status" value="1"/>
</dbReference>
<evidence type="ECO:0000313" key="8">
    <source>
        <dbReference type="Proteomes" id="UP000564885"/>
    </source>
</evidence>
<name>A0A849IEJ1_9HYPH</name>
<keyword evidence="2 4" id="KW-0560">Oxidoreductase</keyword>
<proteinExistence type="inferred from homology"/>
<reference evidence="7 8" key="1">
    <citation type="submission" date="2020-04" db="EMBL/GenBank/DDBJ databases">
        <title>Enterovirga sp. isolate from soil.</title>
        <authorList>
            <person name="Chea S."/>
            <person name="Kim D.-U."/>
        </authorList>
    </citation>
    <scope>NUCLEOTIDE SEQUENCE [LARGE SCALE GENOMIC DNA]</scope>
    <source>
        <strain evidence="7 8">DB1703</strain>
    </source>
</reference>
<dbReference type="Gene3D" id="3.40.50.720">
    <property type="entry name" value="NAD(P)-binding Rossmann-like Domain"/>
    <property type="match status" value="2"/>
</dbReference>
<accession>A0A849IEJ1</accession>
<evidence type="ECO:0000256" key="3">
    <source>
        <dbReference type="ARBA" id="ARBA00023027"/>
    </source>
</evidence>
<evidence type="ECO:0000313" key="7">
    <source>
        <dbReference type="EMBL" id="NNM74869.1"/>
    </source>
</evidence>
<dbReference type="Pfam" id="PF02826">
    <property type="entry name" value="2-Hacid_dh_C"/>
    <property type="match status" value="1"/>
</dbReference>
<protein>
    <submittedName>
        <fullName evidence="7">Hydroxyacid dehydrogenase</fullName>
    </submittedName>
</protein>
<dbReference type="GO" id="GO:0016616">
    <property type="term" value="F:oxidoreductase activity, acting on the CH-OH group of donors, NAD or NADP as acceptor"/>
    <property type="evidence" value="ECO:0007669"/>
    <property type="project" value="InterPro"/>
</dbReference>
<dbReference type="SUPFAM" id="SSF51735">
    <property type="entry name" value="NAD(P)-binding Rossmann-fold domains"/>
    <property type="match status" value="1"/>
</dbReference>
<dbReference type="AlphaFoldDB" id="A0A849IEJ1"/>
<dbReference type="PANTHER" id="PTHR42789">
    <property type="entry name" value="D-ISOMER SPECIFIC 2-HYDROXYACID DEHYDROGENASE FAMILY PROTEIN (AFU_ORTHOLOGUE AFUA_6G10090)"/>
    <property type="match status" value="1"/>
</dbReference>
<sequence>MGPVFLTHAPEMLDKYYGERALAALRGLAEIRLNPTGAVLDAAGLAEHARGCPIIVSDRQTAAPAAFFDSAPDLVAFLRCAVDIRNVDLEAASRSGVLVARATPGFMAAVAEMAVGYMIDLARGISRSVGEYRAGREAEARMGRQLKGSTLGLIGYGAISQELAPVAVALGMRVLVSDPYKHVEGPGLVQVGMEDLLAASDFVVCLAVATAETENLMDEAAFARMKRGAFFLNLARGNLVDEAALEKALESGQLAGAALDVGRAPDQKPSPRLACRPDVIATPHVAGLTPDAVEHQAFDTVEQVRALLAGRIPAGAANAEAASRLPRLRSEKFDIGAPP</sequence>
<comment type="similarity">
    <text evidence="1 4">Belongs to the D-isomer specific 2-hydroxyacid dehydrogenase family.</text>
</comment>
<evidence type="ECO:0000256" key="1">
    <source>
        <dbReference type="ARBA" id="ARBA00005854"/>
    </source>
</evidence>
<gene>
    <name evidence="7" type="ORF">HJG44_21135</name>
</gene>
<dbReference type="InterPro" id="IPR036291">
    <property type="entry name" value="NAD(P)-bd_dom_sf"/>
</dbReference>
<dbReference type="PANTHER" id="PTHR42789:SF1">
    <property type="entry name" value="D-ISOMER SPECIFIC 2-HYDROXYACID DEHYDROGENASE FAMILY PROTEIN (AFU_ORTHOLOGUE AFUA_6G10090)"/>
    <property type="match status" value="1"/>
</dbReference>
<organism evidence="7 8">
    <name type="scientific">Enterovirga aerilata</name>
    <dbReference type="NCBI Taxonomy" id="2730920"/>
    <lineage>
        <taxon>Bacteria</taxon>
        <taxon>Pseudomonadati</taxon>
        <taxon>Pseudomonadota</taxon>
        <taxon>Alphaproteobacteria</taxon>
        <taxon>Hyphomicrobiales</taxon>
        <taxon>Methylobacteriaceae</taxon>
        <taxon>Enterovirga</taxon>
    </lineage>
</organism>
<evidence type="ECO:0000256" key="4">
    <source>
        <dbReference type="RuleBase" id="RU003719"/>
    </source>
</evidence>
<evidence type="ECO:0000256" key="2">
    <source>
        <dbReference type="ARBA" id="ARBA00023002"/>
    </source>
</evidence>
<dbReference type="PROSITE" id="PS00671">
    <property type="entry name" value="D_2_HYDROXYACID_DH_3"/>
    <property type="match status" value="1"/>
</dbReference>
<evidence type="ECO:0000259" key="5">
    <source>
        <dbReference type="Pfam" id="PF00389"/>
    </source>
</evidence>
<evidence type="ECO:0000259" key="6">
    <source>
        <dbReference type="Pfam" id="PF02826"/>
    </source>
</evidence>
<dbReference type="Pfam" id="PF00389">
    <property type="entry name" value="2-Hacid_dh"/>
    <property type="match status" value="1"/>
</dbReference>
<feature type="domain" description="D-isomer specific 2-hydroxyacid dehydrogenase catalytic" evidence="5">
    <location>
        <begin position="39"/>
        <end position="318"/>
    </location>
</feature>
<dbReference type="InterPro" id="IPR006139">
    <property type="entry name" value="D-isomer_2_OHA_DH_cat_dom"/>
</dbReference>
<feature type="domain" description="D-isomer specific 2-hydroxyacid dehydrogenase NAD-binding" evidence="6">
    <location>
        <begin position="115"/>
        <end position="286"/>
    </location>
</feature>